<evidence type="ECO:0000313" key="2">
    <source>
        <dbReference type="Proteomes" id="UP000724874"/>
    </source>
</evidence>
<dbReference type="AlphaFoldDB" id="A0A9P5N6L7"/>
<proteinExistence type="predicted"/>
<accession>A0A9P5N6L7</accession>
<comment type="caution">
    <text evidence="1">The sequence shown here is derived from an EMBL/GenBank/DDBJ whole genome shotgun (WGS) entry which is preliminary data.</text>
</comment>
<dbReference type="Proteomes" id="UP000724874">
    <property type="component" value="Unassembled WGS sequence"/>
</dbReference>
<keyword evidence="2" id="KW-1185">Reference proteome</keyword>
<evidence type="ECO:0000313" key="1">
    <source>
        <dbReference type="EMBL" id="KAF8868895.1"/>
    </source>
</evidence>
<protein>
    <submittedName>
        <fullName evidence="1">Uncharacterized protein</fullName>
    </submittedName>
</protein>
<gene>
    <name evidence="1" type="ORF">CPB84DRAFT_1857001</name>
</gene>
<sequence>MFPMPFKAIPKLPVIDFVYGAHLPPVSKKGYNVPEGHSFFSTETPINDVTILKMLRVPPTDIVAQLVDQSKQAWLDGSSSIQLPGESMYVPLWAPNFWTRIYFDFLPSFKAWHTALEWLKRDELLPFKDQVQATLKSLSTVPWCGNIYAALPGKTAFTMSSLQLYLS</sequence>
<dbReference type="EMBL" id="JADNYJ010000528">
    <property type="protein sequence ID" value="KAF8868895.1"/>
    <property type="molecule type" value="Genomic_DNA"/>
</dbReference>
<reference evidence="1" key="1">
    <citation type="submission" date="2020-11" db="EMBL/GenBank/DDBJ databases">
        <authorList>
            <consortium name="DOE Joint Genome Institute"/>
            <person name="Ahrendt S."/>
            <person name="Riley R."/>
            <person name="Andreopoulos W."/>
            <person name="LaButti K."/>
            <person name="Pangilinan J."/>
            <person name="Ruiz-duenas F.J."/>
            <person name="Barrasa J.M."/>
            <person name="Sanchez-Garcia M."/>
            <person name="Camarero S."/>
            <person name="Miyauchi S."/>
            <person name="Serrano A."/>
            <person name="Linde D."/>
            <person name="Babiker R."/>
            <person name="Drula E."/>
            <person name="Ayuso-Fernandez I."/>
            <person name="Pacheco R."/>
            <person name="Padilla G."/>
            <person name="Ferreira P."/>
            <person name="Barriuso J."/>
            <person name="Kellner H."/>
            <person name="Castanera R."/>
            <person name="Alfaro M."/>
            <person name="Ramirez L."/>
            <person name="Pisabarro A.G."/>
            <person name="Kuo A."/>
            <person name="Tritt A."/>
            <person name="Lipzen A."/>
            <person name="He G."/>
            <person name="Yan M."/>
            <person name="Ng V."/>
            <person name="Cullen D."/>
            <person name="Martin F."/>
            <person name="Rosso M.-N."/>
            <person name="Henrissat B."/>
            <person name="Hibbett D."/>
            <person name="Martinez A.T."/>
            <person name="Grigoriev I.V."/>
        </authorList>
    </citation>
    <scope>NUCLEOTIDE SEQUENCE</scope>
    <source>
        <strain evidence="1">AH 44721</strain>
    </source>
</reference>
<dbReference type="OrthoDB" id="2979847at2759"/>
<name>A0A9P5N6L7_GYMJU</name>
<organism evidence="1 2">
    <name type="scientific">Gymnopilus junonius</name>
    <name type="common">Spectacular rustgill mushroom</name>
    <name type="synonym">Gymnopilus spectabilis subsp. junonius</name>
    <dbReference type="NCBI Taxonomy" id="109634"/>
    <lineage>
        <taxon>Eukaryota</taxon>
        <taxon>Fungi</taxon>
        <taxon>Dikarya</taxon>
        <taxon>Basidiomycota</taxon>
        <taxon>Agaricomycotina</taxon>
        <taxon>Agaricomycetes</taxon>
        <taxon>Agaricomycetidae</taxon>
        <taxon>Agaricales</taxon>
        <taxon>Agaricineae</taxon>
        <taxon>Hymenogastraceae</taxon>
        <taxon>Gymnopilus</taxon>
    </lineage>
</organism>